<dbReference type="Gene3D" id="3.90.1720.10">
    <property type="entry name" value="endopeptidase domain like (from Nostoc punctiforme)"/>
    <property type="match status" value="1"/>
</dbReference>
<keyword evidence="2" id="KW-1185">Reference proteome</keyword>
<evidence type="ECO:0000313" key="2">
    <source>
        <dbReference type="Proteomes" id="UP001500459"/>
    </source>
</evidence>
<organism evidence="1 2">
    <name type="scientific">Aquimarina addita</name>
    <dbReference type="NCBI Taxonomy" id="870485"/>
    <lineage>
        <taxon>Bacteria</taxon>
        <taxon>Pseudomonadati</taxon>
        <taxon>Bacteroidota</taxon>
        <taxon>Flavobacteriia</taxon>
        <taxon>Flavobacteriales</taxon>
        <taxon>Flavobacteriaceae</taxon>
        <taxon>Aquimarina</taxon>
    </lineage>
</organism>
<dbReference type="RefSeq" id="WP_344924479.1">
    <property type="nucleotide sequence ID" value="NZ_BAABCW010000001.1"/>
</dbReference>
<name>A0ABP7XA28_9FLAO</name>
<accession>A0ABP7XA28</accession>
<dbReference type="EMBL" id="BAABCW010000001">
    <property type="protein sequence ID" value="GAA4108838.1"/>
    <property type="molecule type" value="Genomic_DNA"/>
</dbReference>
<reference evidence="2" key="1">
    <citation type="journal article" date="2019" name="Int. J. Syst. Evol. Microbiol.">
        <title>The Global Catalogue of Microorganisms (GCM) 10K type strain sequencing project: providing services to taxonomists for standard genome sequencing and annotation.</title>
        <authorList>
            <consortium name="The Broad Institute Genomics Platform"/>
            <consortium name="The Broad Institute Genome Sequencing Center for Infectious Disease"/>
            <person name="Wu L."/>
            <person name="Ma J."/>
        </authorList>
    </citation>
    <scope>NUCLEOTIDE SEQUENCE [LARGE SCALE GENOMIC DNA]</scope>
    <source>
        <strain evidence="2">JCM 17106</strain>
    </source>
</reference>
<gene>
    <name evidence="1" type="ORF">GCM10022393_05190</name>
</gene>
<dbReference type="Proteomes" id="UP001500459">
    <property type="component" value="Unassembled WGS sequence"/>
</dbReference>
<protein>
    <submittedName>
        <fullName evidence="1">Uncharacterized protein</fullName>
    </submittedName>
</protein>
<sequence length="271" mass="30670">MKNLILLLLSTICFSCIDAIQNSESKDNLPPVTQKSILDATKNTDSLPEAKGTFDSIATGLNFKSKGNYKQTNQSIEQARVSYNKAYINQSDPVKKDTILKEASAYFTKAILNDIIPYWYGTEWDFNGHTNIPNEGEIACGYFVSTTLKHMGIQLNRYTMAQQASKLEVESIAIQKNKTIFFNLKNSIEQLQQLKDGLYIIGLDNHVGYIYNLNSSTYFIHSSYITDRVMIEPADQSEAFPSNVYYLASITDNKPLIKKWILGQRLSIKTQ</sequence>
<comment type="caution">
    <text evidence="1">The sequence shown here is derived from an EMBL/GenBank/DDBJ whole genome shotgun (WGS) entry which is preliminary data.</text>
</comment>
<proteinExistence type="predicted"/>
<evidence type="ECO:0000313" key="1">
    <source>
        <dbReference type="EMBL" id="GAA4108838.1"/>
    </source>
</evidence>